<evidence type="ECO:0000313" key="1">
    <source>
        <dbReference type="EMBL" id="VDI84209.1"/>
    </source>
</evidence>
<sequence>MDGFKLYVTNSSTIPPDGYLCYESVPGPPFPSTTLTKQCRQLGKYIIYYDNTGDYQFGPIIELCYVAITGCRKGMWGTGCSTTCPTVCIGHGGEQAVPQHVQLYVLDNIVTLKMVHVFGGVVNKNA</sequence>
<dbReference type="OrthoDB" id="10252017at2759"/>
<name>A0A8B6HS49_MYTGA</name>
<accession>A0A8B6HS49</accession>
<dbReference type="AlphaFoldDB" id="A0A8B6HS49"/>
<gene>
    <name evidence="1" type="ORF">MGAL_10B003999</name>
</gene>
<dbReference type="EMBL" id="UYJE01010547">
    <property type="protein sequence ID" value="VDI84209.1"/>
    <property type="molecule type" value="Genomic_DNA"/>
</dbReference>
<evidence type="ECO:0000313" key="2">
    <source>
        <dbReference type="Proteomes" id="UP000596742"/>
    </source>
</evidence>
<proteinExistence type="predicted"/>
<dbReference type="Proteomes" id="UP000596742">
    <property type="component" value="Unassembled WGS sequence"/>
</dbReference>
<comment type="caution">
    <text evidence="1">The sequence shown here is derived from an EMBL/GenBank/DDBJ whole genome shotgun (WGS) entry which is preliminary data.</text>
</comment>
<keyword evidence="2" id="KW-1185">Reference proteome</keyword>
<protein>
    <submittedName>
        <fullName evidence="1">Uncharacterized protein</fullName>
    </submittedName>
</protein>
<reference evidence="1" key="1">
    <citation type="submission" date="2018-11" db="EMBL/GenBank/DDBJ databases">
        <authorList>
            <person name="Alioto T."/>
            <person name="Alioto T."/>
        </authorList>
    </citation>
    <scope>NUCLEOTIDE SEQUENCE</scope>
</reference>
<organism evidence="1 2">
    <name type="scientific">Mytilus galloprovincialis</name>
    <name type="common">Mediterranean mussel</name>
    <dbReference type="NCBI Taxonomy" id="29158"/>
    <lineage>
        <taxon>Eukaryota</taxon>
        <taxon>Metazoa</taxon>
        <taxon>Spiralia</taxon>
        <taxon>Lophotrochozoa</taxon>
        <taxon>Mollusca</taxon>
        <taxon>Bivalvia</taxon>
        <taxon>Autobranchia</taxon>
        <taxon>Pteriomorphia</taxon>
        <taxon>Mytilida</taxon>
        <taxon>Mytiloidea</taxon>
        <taxon>Mytilidae</taxon>
        <taxon>Mytilinae</taxon>
        <taxon>Mytilus</taxon>
    </lineage>
</organism>